<feature type="transmembrane region" description="Helical" evidence="9">
    <location>
        <begin position="855"/>
        <end position="874"/>
    </location>
</feature>
<reference evidence="10 11" key="1">
    <citation type="submission" date="2016-04" db="EMBL/GenBank/DDBJ databases">
        <title>Complete Genome Sequence of Chryseobacterium sp. IHBB 10212.</title>
        <authorList>
            <person name="Pal M."/>
            <person name="Swarnkar M.K."/>
            <person name="Kaushal K."/>
            <person name="Chhibber S."/>
            <person name="Singh A.K."/>
            <person name="Gulati A."/>
        </authorList>
    </citation>
    <scope>NUCLEOTIDE SEQUENCE [LARGE SCALE GENOMIC DNA]</scope>
    <source>
        <strain evidence="10 11">IHBB 10212</strain>
    </source>
</reference>
<dbReference type="SUPFAM" id="SSF82714">
    <property type="entry name" value="Multidrug efflux transporter AcrB TolC docking domain, DN and DC subdomains"/>
    <property type="match status" value="2"/>
</dbReference>
<feature type="transmembrane region" description="Helical" evidence="9">
    <location>
        <begin position="881"/>
        <end position="900"/>
    </location>
</feature>
<feature type="transmembrane region" description="Helical" evidence="9">
    <location>
        <begin position="383"/>
        <end position="403"/>
    </location>
</feature>
<dbReference type="Gene3D" id="1.20.1640.10">
    <property type="entry name" value="Multidrug efflux transporter AcrB transmembrane domain"/>
    <property type="match status" value="2"/>
</dbReference>
<dbReference type="PANTHER" id="PTHR32063:SF24">
    <property type="entry name" value="CATION EFFLUX SYSTEM (ACRB_ACRD_ACRF FAMILY)"/>
    <property type="match status" value="1"/>
</dbReference>
<dbReference type="Pfam" id="PF00873">
    <property type="entry name" value="ACR_tran"/>
    <property type="match status" value="1"/>
</dbReference>
<feature type="transmembrane region" description="Helical" evidence="9">
    <location>
        <begin position="327"/>
        <end position="345"/>
    </location>
</feature>
<dbReference type="GO" id="GO:0005886">
    <property type="term" value="C:plasma membrane"/>
    <property type="evidence" value="ECO:0007669"/>
    <property type="project" value="UniProtKB-SubCell"/>
</dbReference>
<feature type="transmembrane region" description="Helical" evidence="9">
    <location>
        <begin position="952"/>
        <end position="973"/>
    </location>
</feature>
<feature type="transmembrane region" description="Helical" evidence="9">
    <location>
        <begin position="430"/>
        <end position="450"/>
    </location>
</feature>
<feature type="transmembrane region" description="Helical" evidence="9">
    <location>
        <begin position="519"/>
        <end position="537"/>
    </location>
</feature>
<evidence type="ECO:0000256" key="2">
    <source>
        <dbReference type="ARBA" id="ARBA00007613"/>
    </source>
</evidence>
<dbReference type="EMBL" id="CP015199">
    <property type="protein sequence ID" value="ANF50380.1"/>
    <property type="molecule type" value="Genomic_DNA"/>
</dbReference>
<dbReference type="Gene3D" id="3.30.70.1320">
    <property type="entry name" value="Multidrug efflux transporter AcrB pore domain like"/>
    <property type="match status" value="1"/>
</dbReference>
<gene>
    <name evidence="10" type="ORF">A0O34_07565</name>
</gene>
<dbReference type="Pfam" id="PF02321">
    <property type="entry name" value="OEP"/>
    <property type="match status" value="1"/>
</dbReference>
<dbReference type="SUPFAM" id="SSF82693">
    <property type="entry name" value="Multidrug efflux transporter AcrB pore domain, PN1, PN2, PC1 and PC2 subdomains"/>
    <property type="match status" value="3"/>
</dbReference>
<dbReference type="Gene3D" id="3.30.2090.10">
    <property type="entry name" value="Multidrug efflux transporter AcrB TolC docking domain, DN and DC subdomains"/>
    <property type="match status" value="2"/>
</dbReference>
<dbReference type="PANTHER" id="PTHR32063">
    <property type="match status" value="1"/>
</dbReference>
<dbReference type="STRING" id="1685010.A0O34_07565"/>
<evidence type="ECO:0000256" key="3">
    <source>
        <dbReference type="ARBA" id="ARBA00010942"/>
    </source>
</evidence>
<evidence type="ECO:0000313" key="10">
    <source>
        <dbReference type="EMBL" id="ANF50380.1"/>
    </source>
</evidence>
<evidence type="ECO:0000256" key="8">
    <source>
        <dbReference type="ARBA" id="ARBA00023136"/>
    </source>
</evidence>
<accession>A0A172XU20</accession>
<evidence type="ECO:0000256" key="4">
    <source>
        <dbReference type="ARBA" id="ARBA00022448"/>
    </source>
</evidence>
<keyword evidence="4" id="KW-0813">Transport</keyword>
<dbReference type="InterPro" id="IPR003423">
    <property type="entry name" value="OMP_efflux"/>
</dbReference>
<dbReference type="InterPro" id="IPR004763">
    <property type="entry name" value="CusA-like"/>
</dbReference>
<keyword evidence="8 9" id="KW-0472">Membrane</keyword>
<feature type="transmembrane region" description="Helical" evidence="9">
    <location>
        <begin position="1021"/>
        <end position="1038"/>
    </location>
</feature>
<feature type="transmembrane region" description="Helical" evidence="9">
    <location>
        <begin position="906"/>
        <end position="931"/>
    </location>
</feature>
<proteinExistence type="inferred from homology"/>
<name>A0A172XU20_9FLAO</name>
<keyword evidence="5" id="KW-1003">Cell membrane</keyword>
<evidence type="ECO:0000256" key="9">
    <source>
        <dbReference type="SAM" id="Phobius"/>
    </source>
</evidence>
<keyword evidence="11" id="KW-1185">Reference proteome</keyword>
<feature type="transmembrane region" description="Helical" evidence="9">
    <location>
        <begin position="985"/>
        <end position="1009"/>
    </location>
</feature>
<dbReference type="Proteomes" id="UP000077824">
    <property type="component" value="Chromosome"/>
</dbReference>
<feature type="transmembrane region" description="Helical" evidence="9">
    <location>
        <begin position="357"/>
        <end position="377"/>
    </location>
</feature>
<dbReference type="GO" id="GO:0015562">
    <property type="term" value="F:efflux transmembrane transporter activity"/>
    <property type="evidence" value="ECO:0007669"/>
    <property type="project" value="InterPro"/>
</dbReference>
<feature type="transmembrane region" description="Helical" evidence="9">
    <location>
        <begin position="462"/>
        <end position="485"/>
    </location>
</feature>
<comment type="similarity">
    <text evidence="3">Belongs to the resistance-nodulation-cell division (RND) (TC 2.A.6) family.</text>
</comment>
<dbReference type="KEGG" id="chh:A0O34_07565"/>
<keyword evidence="6 9" id="KW-0812">Transmembrane</keyword>
<sequence length="1436" mass="159643">MTLLLIIWGSWSATRLPIDAVPDITNNQVQIITVCPTLAGQEVEQLVTFPIEQSIATVPDIEETRSISRFGLSVITVVFKDKVDIYFARQLINERLKQAEENIPKGIGTPELAPVSTGLGEVYQYILHPKKGSEKKYNAKDLRTMQDWIVSRQLYGTEGVAEVNSFGGELKQYEVAVNPNRLKAMGVSVSDIFTALEKNNQNTGGAYIDKKPNAYFIRGIGLATSIEDVKNIAVKNTGNIPVFIKDVADVRFGHATRYGAMTYNGQTDAVGGVVMMLKGANSNDVVNRIKEKIPTIQKSLPGDIVIEPFLDRTDLVDRAISTVEKNLIEGALIVIFVLVVFLGNFRAGLIVASAIPLSLLFALGMMNVFGVSANLMSLGAIDFGLIVDGAVIIVEATLHHLGLRKSVQRLTQSEMDEEVFLSASKIRGSAAFGEIIILIVYIPILTLVGIEGKMFSPMAKTVGFAILGALILSLTYIPMMCALFLSKKTSHKENFSDKMMNWLQKIYQPLLQKAIKIKYVIVGLTVVLFSISVLIFSRMGGEFIPQLQEGDFAFHCILPQGSSLSQSIETSMQASRIIKQFDEVKMVVGKTGSAEVPTDPMPPEATDLIIVLKPQKEWKSKKSYTELSDEITEKLEVIPGVFFEANQPIQMRFNELMTGIRQDVAVKIFGENMDTLSIYADKVSKVIQNVEGATSPQVERVGGLPQINVTYDRTRIANYGLNVEDVNNVLSTAFAGKTAGQIFENERRFNLVVRLDSLYRTDIDDVSNLMVPTNTGTQVPLSQVANIEYKLGPAQISREAGKRRIVIGFNVKGRDVESVVKDIQGKLTKEVKLPSGYYFTYGGQFENLKEASQRLMIAVPVSLLLIFMLLYFTFHSFKQATLIFTAIPMSAIGGVFALLLRGMPFSISAGIGFIALFGVAVLNGIVLIGTFNQLEKDGVTDVFKRVIEGTKTRLRPVLMTATVASFGFLPMAISTSAGAEVQKPLATVVIGGLLSATFLTLFVLPMLYIIFNSKINIKDKLLKKPLTVIILIGTLLLGQNLKAQSSREISLNQAIELLQENNPSIKAKDLSVQSSEALKPTAKEIPKLDFSAQLGQYNSPKFDQSFSISQTIPFPTLFKARKELIQEEIKTKKIEKQVTENELIKQVRSYFYQIEYLQYNQSKLQYLDSLYGDFIRIATVRFKAGDIKKIEINTAETQKGEINLLFQQNKVYLNNAYKNLKTLLNTDEDISISDSQKYEPLKVEYLLDNATVENHPSIQIFKQNMEVLEKNKNVEKAQGLPDFSIGYTNQSLIGFHTLNGQEKYYGSENRFNAVTVGVAIPLTFGATKARIKSLDYQKQMEEKNAKFQQQQLDTQLKNSFSQYQQDLQQYQYYTDQAVPNAKSIVKAAQLGYKTGEISYVEYLFALQTATNIELKYLQSIQQVNQTVVNINSLINK</sequence>
<dbReference type="SUPFAM" id="SSF56954">
    <property type="entry name" value="Outer membrane efflux proteins (OEP)"/>
    <property type="match status" value="1"/>
</dbReference>
<dbReference type="GO" id="GO:0042910">
    <property type="term" value="F:xenobiotic transmembrane transporter activity"/>
    <property type="evidence" value="ECO:0007669"/>
    <property type="project" value="TreeGrafter"/>
</dbReference>
<dbReference type="InterPro" id="IPR027463">
    <property type="entry name" value="AcrB_DN_DC_subdom"/>
</dbReference>
<comment type="subcellular location">
    <subcellularLocation>
        <location evidence="1">Cell membrane</location>
        <topology evidence="1">Multi-pass membrane protein</topology>
    </subcellularLocation>
</comment>
<dbReference type="NCBIfam" id="TIGR00914">
    <property type="entry name" value="2A0601"/>
    <property type="match status" value="1"/>
</dbReference>
<protein>
    <submittedName>
        <fullName evidence="10">Acriflavine resistance protein B</fullName>
    </submittedName>
</protein>
<dbReference type="SUPFAM" id="SSF82866">
    <property type="entry name" value="Multidrug efflux transporter AcrB transmembrane domain"/>
    <property type="match status" value="2"/>
</dbReference>
<organism evidence="10 11">
    <name type="scientific">Chryseobacterium glaciei</name>
    <dbReference type="NCBI Taxonomy" id="1685010"/>
    <lineage>
        <taxon>Bacteria</taxon>
        <taxon>Pseudomonadati</taxon>
        <taxon>Bacteroidota</taxon>
        <taxon>Flavobacteriia</taxon>
        <taxon>Flavobacteriales</taxon>
        <taxon>Weeksellaceae</taxon>
        <taxon>Chryseobacterium group</taxon>
        <taxon>Chryseobacterium</taxon>
    </lineage>
</organism>
<dbReference type="InterPro" id="IPR001036">
    <property type="entry name" value="Acrflvin-R"/>
</dbReference>
<dbReference type="Gene3D" id="3.30.70.1430">
    <property type="entry name" value="Multidrug efflux transporter AcrB pore domain"/>
    <property type="match status" value="2"/>
</dbReference>
<dbReference type="Gene3D" id="3.30.70.1440">
    <property type="entry name" value="Multidrug efflux transporter AcrB pore domain"/>
    <property type="match status" value="1"/>
</dbReference>
<evidence type="ECO:0000313" key="11">
    <source>
        <dbReference type="Proteomes" id="UP000077824"/>
    </source>
</evidence>
<dbReference type="Gene3D" id="1.20.1600.10">
    <property type="entry name" value="Outer membrane efflux proteins (OEP)"/>
    <property type="match status" value="1"/>
</dbReference>
<dbReference type="PRINTS" id="PR00702">
    <property type="entry name" value="ACRIFLAVINRP"/>
</dbReference>
<keyword evidence="7 9" id="KW-1133">Transmembrane helix</keyword>
<evidence type="ECO:0000256" key="5">
    <source>
        <dbReference type="ARBA" id="ARBA00022475"/>
    </source>
</evidence>
<comment type="similarity">
    <text evidence="2">Belongs to the outer membrane factor (OMF) (TC 1.B.17) family.</text>
</comment>
<evidence type="ECO:0000256" key="6">
    <source>
        <dbReference type="ARBA" id="ARBA00022692"/>
    </source>
</evidence>
<evidence type="ECO:0000256" key="7">
    <source>
        <dbReference type="ARBA" id="ARBA00022989"/>
    </source>
</evidence>
<evidence type="ECO:0000256" key="1">
    <source>
        <dbReference type="ARBA" id="ARBA00004651"/>
    </source>
</evidence>
<dbReference type="GO" id="GO:0008324">
    <property type="term" value="F:monoatomic cation transmembrane transporter activity"/>
    <property type="evidence" value="ECO:0007669"/>
    <property type="project" value="InterPro"/>
</dbReference>